<evidence type="ECO:0000256" key="2">
    <source>
        <dbReference type="ARBA" id="ARBA00022475"/>
    </source>
</evidence>
<accession>A0A1G9TI99</accession>
<feature type="transmembrane region" description="Helical" evidence="6">
    <location>
        <begin position="382"/>
        <end position="404"/>
    </location>
</feature>
<feature type="transmembrane region" description="Helical" evidence="6">
    <location>
        <begin position="7"/>
        <end position="27"/>
    </location>
</feature>
<keyword evidence="3 6" id="KW-0812">Transmembrane</keyword>
<sequence>MLGRHLLGYLPVQLTQVIVGFGGVAIFTRLLSADDYGQYALALAALSLFHITTFTWLEAAIARFHARADARRRLGDHLATAYALFLLMALAGAILIVAALVWLPFDARLKTVLAFAAMALLLRALLQIGLVTHRAAGEIARFSALEAGYLMGGFIIGVGIIFTTDLGAAGIFMGSAIAAAIALIVDLPVMLRRAARGRRQVVRAQVYARYGAPVSASLVFEELLSVGDRFLIAAFLGQGAVGMYAAGYGLADRLLDVIFIWFGAAVWPLTIKALESQGPEAARDVAGRAAGLMALIAFPAAAGLALVAVPLTTIIIGESLREQAALIMPWIALSGLMKGMMTYYFHEAFTLKRRTASMAVIMAGAAVLNLGLNLVFIPMFGIAGAAAATVIAYFIALLICAWLGRKHFALPLPWADWIRAAAATGIMAAAVYALPVIGSAWLMLVAQAMTGALVYVASALAFNIADCRSWLADARALMKPAGAQS</sequence>
<evidence type="ECO:0000256" key="3">
    <source>
        <dbReference type="ARBA" id="ARBA00022692"/>
    </source>
</evidence>
<feature type="transmembrane region" description="Helical" evidence="6">
    <location>
        <begin position="440"/>
        <end position="465"/>
    </location>
</feature>
<dbReference type="STRING" id="144026.SAMN04488568_11216"/>
<name>A0A1G9TI99_9PROT</name>
<protein>
    <submittedName>
        <fullName evidence="7">Membrane protein involved in the export of O-antigen and teichoic acid</fullName>
    </submittedName>
</protein>
<keyword evidence="2" id="KW-1003">Cell membrane</keyword>
<dbReference type="PANTHER" id="PTHR30250">
    <property type="entry name" value="PST FAMILY PREDICTED COLANIC ACID TRANSPORTER"/>
    <property type="match status" value="1"/>
</dbReference>
<dbReference type="EMBL" id="FNHG01000012">
    <property type="protein sequence ID" value="SDM47496.1"/>
    <property type="molecule type" value="Genomic_DNA"/>
</dbReference>
<evidence type="ECO:0000256" key="1">
    <source>
        <dbReference type="ARBA" id="ARBA00004651"/>
    </source>
</evidence>
<evidence type="ECO:0000256" key="4">
    <source>
        <dbReference type="ARBA" id="ARBA00022989"/>
    </source>
</evidence>
<feature type="transmembrane region" description="Helical" evidence="6">
    <location>
        <begin position="416"/>
        <end position="434"/>
    </location>
</feature>
<feature type="transmembrane region" description="Helical" evidence="6">
    <location>
        <begin position="111"/>
        <end position="132"/>
    </location>
</feature>
<feature type="transmembrane region" description="Helical" evidence="6">
    <location>
        <begin position="82"/>
        <end position="105"/>
    </location>
</feature>
<gene>
    <name evidence="7" type="ORF">SAMN04488568_11216</name>
</gene>
<evidence type="ECO:0000256" key="6">
    <source>
        <dbReference type="SAM" id="Phobius"/>
    </source>
</evidence>
<feature type="transmembrane region" description="Helical" evidence="6">
    <location>
        <begin position="144"/>
        <end position="162"/>
    </location>
</feature>
<evidence type="ECO:0000313" key="8">
    <source>
        <dbReference type="Proteomes" id="UP000199759"/>
    </source>
</evidence>
<evidence type="ECO:0000313" key="7">
    <source>
        <dbReference type="EMBL" id="SDM47496.1"/>
    </source>
</evidence>
<feature type="transmembrane region" description="Helical" evidence="6">
    <location>
        <begin position="39"/>
        <end position="61"/>
    </location>
</feature>
<dbReference type="GO" id="GO:0005886">
    <property type="term" value="C:plasma membrane"/>
    <property type="evidence" value="ECO:0007669"/>
    <property type="project" value="UniProtKB-SubCell"/>
</dbReference>
<feature type="transmembrane region" description="Helical" evidence="6">
    <location>
        <begin position="295"/>
        <end position="317"/>
    </location>
</feature>
<dbReference type="AlphaFoldDB" id="A0A1G9TI99"/>
<feature type="transmembrane region" description="Helical" evidence="6">
    <location>
        <begin position="230"/>
        <end position="251"/>
    </location>
</feature>
<reference evidence="7 8" key="1">
    <citation type="submission" date="2016-10" db="EMBL/GenBank/DDBJ databases">
        <authorList>
            <person name="de Groot N.N."/>
        </authorList>
    </citation>
    <scope>NUCLEOTIDE SEQUENCE [LARGE SCALE GENOMIC DNA]</scope>
    <source>
        <strain evidence="7 8">DSM 16077</strain>
    </source>
</reference>
<dbReference type="Proteomes" id="UP000199759">
    <property type="component" value="Unassembled WGS sequence"/>
</dbReference>
<organism evidence="7 8">
    <name type="scientific">Maricaulis salignorans</name>
    <dbReference type="NCBI Taxonomy" id="144026"/>
    <lineage>
        <taxon>Bacteria</taxon>
        <taxon>Pseudomonadati</taxon>
        <taxon>Pseudomonadota</taxon>
        <taxon>Alphaproteobacteria</taxon>
        <taxon>Maricaulales</taxon>
        <taxon>Maricaulaceae</taxon>
        <taxon>Maricaulis</taxon>
    </lineage>
</organism>
<feature type="transmembrane region" description="Helical" evidence="6">
    <location>
        <begin position="257"/>
        <end position="274"/>
    </location>
</feature>
<keyword evidence="8" id="KW-1185">Reference proteome</keyword>
<keyword evidence="5 6" id="KW-0472">Membrane</keyword>
<evidence type="ECO:0000256" key="5">
    <source>
        <dbReference type="ARBA" id="ARBA00023136"/>
    </source>
</evidence>
<keyword evidence="4 6" id="KW-1133">Transmembrane helix</keyword>
<feature type="transmembrane region" description="Helical" evidence="6">
    <location>
        <begin position="323"/>
        <end position="345"/>
    </location>
</feature>
<dbReference type="RefSeq" id="WP_176780328.1">
    <property type="nucleotide sequence ID" value="NZ_FNHG01000012.1"/>
</dbReference>
<dbReference type="InterPro" id="IPR050833">
    <property type="entry name" value="Poly_Biosynth_Transport"/>
</dbReference>
<comment type="subcellular location">
    <subcellularLocation>
        <location evidence="1">Cell membrane</location>
        <topology evidence="1">Multi-pass membrane protein</topology>
    </subcellularLocation>
</comment>
<proteinExistence type="predicted"/>
<feature type="transmembrane region" description="Helical" evidence="6">
    <location>
        <begin position="168"/>
        <end position="189"/>
    </location>
</feature>
<dbReference type="Pfam" id="PF13440">
    <property type="entry name" value="Polysacc_synt_3"/>
    <property type="match status" value="1"/>
</dbReference>
<feature type="transmembrane region" description="Helical" evidence="6">
    <location>
        <begin position="357"/>
        <end position="376"/>
    </location>
</feature>
<dbReference type="PANTHER" id="PTHR30250:SF11">
    <property type="entry name" value="O-ANTIGEN TRANSPORTER-RELATED"/>
    <property type="match status" value="1"/>
</dbReference>